<dbReference type="EMBL" id="QIBW01000009">
    <property type="protein sequence ID" value="ROT89568.1"/>
    <property type="molecule type" value="Genomic_DNA"/>
</dbReference>
<evidence type="ECO:0000313" key="1">
    <source>
        <dbReference type="EMBL" id="MSA96068.1"/>
    </source>
</evidence>
<dbReference type="Proteomes" id="UP000462865">
    <property type="component" value="Unassembled WGS sequence"/>
</dbReference>
<dbReference type="EMBL" id="WKZA01000097">
    <property type="protein sequence ID" value="MSA96068.1"/>
    <property type="molecule type" value="Genomic_DNA"/>
</dbReference>
<reference evidence="3" key="1">
    <citation type="submission" date="2018-05" db="EMBL/GenBank/DDBJ databases">
        <title>Genome Sequencing of selected type strains of the family Eggerthellaceae.</title>
        <authorList>
            <person name="Danylec N."/>
            <person name="Stoll D.A."/>
            <person name="Doetsch A."/>
            <person name="Huch M."/>
        </authorList>
    </citation>
    <scope>NUCLEOTIDE SEQUENCE [LARGE SCALE GENOMIC DNA]</scope>
    <source>
        <strain evidence="3">DSM 27213</strain>
    </source>
</reference>
<accession>A0A423UJQ8</accession>
<dbReference type="AlphaFoldDB" id="A0A423UJQ8"/>
<reference evidence="2" key="3">
    <citation type="journal article" date="2019" name="Microbiol. Resour. Announc.">
        <title>Draft Genome Sequences of Type Strains of Gordonibacter faecihominis, Paraeggerthella hongkongensis, Parvibacter caecicola,Slackia equolifaciens, Slackia faecicanis, and Slackia isoflavoniconvertens.</title>
        <authorList>
            <person name="Danylec N."/>
            <person name="Stoll D.A."/>
            <person name="Dotsch A."/>
            <person name="Huch M."/>
        </authorList>
    </citation>
    <scope>NUCLEOTIDE SEQUENCE</scope>
    <source>
        <strain evidence="2">DSM 27213</strain>
    </source>
</reference>
<reference evidence="2" key="2">
    <citation type="journal article" date="2019" name="Int. J. Syst. Evol. Microbiol.">
        <title>Gordonibacter faecihominis is a later heterotypic synonym of Gordonibacter urolithinfaciens.</title>
        <authorList>
            <person name="Danylec N."/>
            <person name="Stoll D.A."/>
            <person name="Huch M."/>
        </authorList>
    </citation>
    <scope>NUCLEOTIDE SEQUENCE</scope>
    <source>
        <strain evidence="2">DSM 27213</strain>
    </source>
</reference>
<name>A0A423UJQ8_9ACTN</name>
<evidence type="ECO:0000313" key="3">
    <source>
        <dbReference type="Proteomes" id="UP000285258"/>
    </source>
</evidence>
<protein>
    <submittedName>
        <fullName evidence="2">Uncharacterized protein</fullName>
    </submittedName>
</protein>
<dbReference type="RefSeq" id="WP_096228069.1">
    <property type="nucleotide sequence ID" value="NZ_CP168029.1"/>
</dbReference>
<sequence length="148" mass="16564">MSSLKNELKNGSGRRLIKRRLDDGVFYYVLSDGSGTSSFLDDWLNDPRSRGKAKRLLSTVQKITTNGLEWATAARRIRRISPELYEIKNFSGAARVMAHIRTVEAIVILRPFQGHSGTGSVPATLIASATRQQRLVVELLEQEEYDGD</sequence>
<dbReference type="Proteomes" id="UP000285258">
    <property type="component" value="Unassembled WGS sequence"/>
</dbReference>
<proteinExistence type="predicted"/>
<organism evidence="2 3">
    <name type="scientific">Gordonibacter urolithinfaciens</name>
    <dbReference type="NCBI Taxonomy" id="1335613"/>
    <lineage>
        <taxon>Bacteria</taxon>
        <taxon>Bacillati</taxon>
        <taxon>Actinomycetota</taxon>
        <taxon>Coriobacteriia</taxon>
        <taxon>Eggerthellales</taxon>
        <taxon>Eggerthellaceae</taxon>
        <taxon>Gordonibacter</taxon>
    </lineage>
</organism>
<evidence type="ECO:0000313" key="2">
    <source>
        <dbReference type="EMBL" id="ROT89568.1"/>
    </source>
</evidence>
<reference evidence="1 4" key="4">
    <citation type="journal article" date="2019" name="Nat. Med.">
        <title>A library of human gut bacterial isolates paired with longitudinal multiomics data enables mechanistic microbiome research.</title>
        <authorList>
            <person name="Poyet M."/>
            <person name="Groussin M."/>
            <person name="Gibbons S.M."/>
            <person name="Avila-Pacheco J."/>
            <person name="Jiang X."/>
            <person name="Kearney S.M."/>
            <person name="Perrotta A.R."/>
            <person name="Berdy B."/>
            <person name="Zhao S."/>
            <person name="Lieberman T.D."/>
            <person name="Swanson P.K."/>
            <person name="Smith M."/>
            <person name="Roesemann S."/>
            <person name="Alexander J.E."/>
            <person name="Rich S.A."/>
            <person name="Livny J."/>
            <person name="Vlamakis H."/>
            <person name="Clish C."/>
            <person name="Bullock K."/>
            <person name="Deik A."/>
            <person name="Scott J."/>
            <person name="Pierce K.A."/>
            <person name="Xavier R.J."/>
            <person name="Alm E.J."/>
        </authorList>
    </citation>
    <scope>NUCLEOTIDE SEQUENCE [LARGE SCALE GENOMIC DNA]</scope>
    <source>
        <strain evidence="1 4">BIOML-A1</strain>
    </source>
</reference>
<evidence type="ECO:0000313" key="4">
    <source>
        <dbReference type="Proteomes" id="UP000462865"/>
    </source>
</evidence>
<comment type="caution">
    <text evidence="2">The sequence shown here is derived from an EMBL/GenBank/DDBJ whole genome shotgun (WGS) entry which is preliminary data.</text>
</comment>
<gene>
    <name evidence="2" type="ORF">DMP12_09020</name>
    <name evidence="1" type="ORF">GKG38_13595</name>
</gene>